<dbReference type="Pfam" id="PF03703">
    <property type="entry name" value="bPH_2"/>
    <property type="match status" value="3"/>
</dbReference>
<evidence type="ECO:0000256" key="1">
    <source>
        <dbReference type="SAM" id="Phobius"/>
    </source>
</evidence>
<feature type="transmembrane region" description="Helical" evidence="1">
    <location>
        <begin position="175"/>
        <end position="196"/>
    </location>
</feature>
<dbReference type="EMBL" id="JAIQUM010000073">
    <property type="protein sequence ID" value="MBZ5752887.1"/>
    <property type="molecule type" value="Genomic_DNA"/>
</dbReference>
<feature type="transmembrane region" description="Helical" evidence="1">
    <location>
        <begin position="220"/>
        <end position="244"/>
    </location>
</feature>
<dbReference type="PANTHER" id="PTHR34473">
    <property type="entry name" value="UPF0699 TRANSMEMBRANE PROTEIN YDBS"/>
    <property type="match status" value="1"/>
</dbReference>
<sequence>MMMFEPKRIHPVGVILSFLKIIKSYIIPAFLFFFLGNHDRFEIYFILGAIFLVVFIVITSFFDWWKFTYWLEDGEFRIEHGVFVKKKRYIPIERIQTINISAGIIQQIFGLVKVQIETAGGGMEAEAVLTAIKRQEADRIQKAIALYKQDSSEPNEVQNEERPHIPTYKMEVKDLFVAASTSSGIGVVLSAFAALLSQIDDFIPYKDIFNRFEFLSNGSFTLYAVLVFIAFFIAWILSIIGVLLKYAFFTVIKEENEIKISRGIFEKHQVSIPISRIQAIRIVQNPLRQLLGYATVYIESAGGSAGDEGSSVMLFPVVPKKEVSNLLSQYLPLFEYSDTVHRLPKRSLPRYSVRKMLPAVIISIPVAYFLAPWGFLSFILIAIAAWWSYYSYKDAGWNLNGNQLQLRYRVISKITILVHRNRLQSVKSKTSLVQEKQLLRTLEVTIKSGIIGRVFTVKDLDRNDIEQMIDWYSYSTSEKVK</sequence>
<dbReference type="PANTHER" id="PTHR34473:SF2">
    <property type="entry name" value="UPF0699 TRANSMEMBRANE PROTEIN YDBT"/>
    <property type="match status" value="1"/>
</dbReference>
<name>A0ABS7UX40_9BACI</name>
<protein>
    <submittedName>
        <fullName evidence="3">PH domain-containing protein</fullName>
    </submittedName>
</protein>
<feature type="domain" description="YdbS-like PH" evidence="2">
    <location>
        <begin position="392"/>
        <end position="472"/>
    </location>
</feature>
<evidence type="ECO:0000313" key="4">
    <source>
        <dbReference type="Proteomes" id="UP001165287"/>
    </source>
</evidence>
<organism evidence="3 4">
    <name type="scientific">Metabacillus rhizolycopersici</name>
    <dbReference type="NCBI Taxonomy" id="2875709"/>
    <lineage>
        <taxon>Bacteria</taxon>
        <taxon>Bacillati</taxon>
        <taxon>Bacillota</taxon>
        <taxon>Bacilli</taxon>
        <taxon>Bacillales</taxon>
        <taxon>Bacillaceae</taxon>
        <taxon>Metabacillus</taxon>
    </lineage>
</organism>
<keyword evidence="1" id="KW-0812">Transmembrane</keyword>
<keyword evidence="4" id="KW-1185">Reference proteome</keyword>
<dbReference type="InterPro" id="IPR005182">
    <property type="entry name" value="YdbS-like_PH"/>
</dbReference>
<proteinExistence type="predicted"/>
<feature type="transmembrane region" description="Helical" evidence="1">
    <location>
        <begin position="356"/>
        <end position="389"/>
    </location>
</feature>
<feature type="transmembrane region" description="Helical" evidence="1">
    <location>
        <begin position="41"/>
        <end position="62"/>
    </location>
</feature>
<dbReference type="PIRSF" id="PIRSF026631">
    <property type="entry name" value="UCP026631"/>
    <property type="match status" value="1"/>
</dbReference>
<gene>
    <name evidence="3" type="ORF">K9V48_22285</name>
</gene>
<keyword evidence="1" id="KW-0472">Membrane</keyword>
<dbReference type="RefSeq" id="WP_224141325.1">
    <property type="nucleotide sequence ID" value="NZ_JAIQUM010000073.1"/>
</dbReference>
<evidence type="ECO:0000313" key="3">
    <source>
        <dbReference type="EMBL" id="MBZ5752887.1"/>
    </source>
</evidence>
<feature type="domain" description="YdbS-like PH" evidence="2">
    <location>
        <begin position="249"/>
        <end position="328"/>
    </location>
</feature>
<accession>A0ABS7UX40</accession>
<comment type="caution">
    <text evidence="3">The sequence shown here is derived from an EMBL/GenBank/DDBJ whole genome shotgun (WGS) entry which is preliminary data.</text>
</comment>
<dbReference type="InterPro" id="IPR014529">
    <property type="entry name" value="UCP026631"/>
</dbReference>
<reference evidence="3" key="1">
    <citation type="submission" date="2024-05" db="EMBL/GenBank/DDBJ databases">
        <title>Metabacillus sp. nov., isolated from the rhizosphere soil of tomato plants.</title>
        <authorList>
            <person name="Ma R."/>
        </authorList>
    </citation>
    <scope>NUCLEOTIDE SEQUENCE</scope>
    <source>
        <strain evidence="3">DBTR6</strain>
    </source>
</reference>
<keyword evidence="1" id="KW-1133">Transmembrane helix</keyword>
<feature type="transmembrane region" description="Helical" evidence="1">
    <location>
        <begin position="12"/>
        <end position="35"/>
    </location>
</feature>
<feature type="domain" description="YdbS-like PH" evidence="2">
    <location>
        <begin position="64"/>
        <end position="144"/>
    </location>
</feature>
<evidence type="ECO:0000259" key="2">
    <source>
        <dbReference type="Pfam" id="PF03703"/>
    </source>
</evidence>
<dbReference type="Proteomes" id="UP001165287">
    <property type="component" value="Unassembled WGS sequence"/>
</dbReference>